<dbReference type="EMBL" id="LANJ01000019">
    <property type="protein sequence ID" value="KKC37291.1"/>
    <property type="molecule type" value="Genomic_DNA"/>
</dbReference>
<dbReference type="PATRIC" id="fig|1293439.3.peg.2021"/>
<sequence length="359" mass="38280">MRLLDTVTIYANPAPLLVSRQAMFPGLVRLDNGELIAMFSIGQAFDAADTRAHVSRSTDNGKTWSAATPLHDATGAALESETFKPLLLADGTILATGYVFVRPDALTPIVDPETLEVLPLHNKHARSTDGGLSWTVPERFEVDGRGLELSGPCIQLASGRIIGAAPPFHLGADGHTGWIIASDDNGQSWYKLSEFFASPAGNVSAWESRLCEYAPGKVAVLFWAYDNATGTNLNNHLVLSDNGGASFGTAIDTGIHGQASNLVPLDANSLLTIHAHREQPVGLVVRRIALGETGIAVQETLDLFSNNAMASNSADIAQQFGSLKFGQPSLLPLGGGEYLAVCWQLENSQHIIKGFRLTL</sequence>
<proteinExistence type="predicted"/>
<accession>A0A0F5Q999</accession>
<dbReference type="AlphaFoldDB" id="A0A0F5Q999"/>
<dbReference type="RefSeq" id="WP_046137508.1">
    <property type="nucleotide sequence ID" value="NZ_LANJ01000019.1"/>
</dbReference>
<organism evidence="1 2">
    <name type="scientific">Devosia epidermidihirudinis</name>
    <dbReference type="NCBI Taxonomy" id="1293439"/>
    <lineage>
        <taxon>Bacteria</taxon>
        <taxon>Pseudomonadati</taxon>
        <taxon>Pseudomonadota</taxon>
        <taxon>Alphaproteobacteria</taxon>
        <taxon>Hyphomicrobiales</taxon>
        <taxon>Devosiaceae</taxon>
        <taxon>Devosia</taxon>
    </lineage>
</organism>
<name>A0A0F5Q999_9HYPH</name>
<reference evidence="1 2" key="1">
    <citation type="submission" date="2015-03" db="EMBL/GenBank/DDBJ databases">
        <authorList>
            <person name="Lepp D."/>
            <person name="Hassan Y.I."/>
            <person name="Li X.-Z."/>
            <person name="Zhou T."/>
        </authorList>
    </citation>
    <scope>NUCLEOTIDE SEQUENCE [LARGE SCALE GENOMIC DNA]</scope>
    <source>
        <strain evidence="1 2">E84</strain>
    </source>
</reference>
<dbReference type="InterPro" id="IPR036278">
    <property type="entry name" value="Sialidase_sf"/>
</dbReference>
<dbReference type="Proteomes" id="UP000033411">
    <property type="component" value="Unassembled WGS sequence"/>
</dbReference>
<protein>
    <recommendedName>
        <fullName evidence="3">Sialidase domain-containing protein</fullName>
    </recommendedName>
</protein>
<dbReference type="SUPFAM" id="SSF50939">
    <property type="entry name" value="Sialidases"/>
    <property type="match status" value="1"/>
</dbReference>
<dbReference type="Pfam" id="PF02012">
    <property type="entry name" value="BNR"/>
    <property type="match status" value="1"/>
</dbReference>
<evidence type="ECO:0000313" key="2">
    <source>
        <dbReference type="Proteomes" id="UP000033411"/>
    </source>
</evidence>
<dbReference type="STRING" id="1293439.WH87_12100"/>
<keyword evidence="2" id="KW-1185">Reference proteome</keyword>
<dbReference type="InterPro" id="IPR002860">
    <property type="entry name" value="BNR_rpt"/>
</dbReference>
<dbReference type="OrthoDB" id="9764804at2"/>
<dbReference type="Gene3D" id="2.120.10.10">
    <property type="match status" value="1"/>
</dbReference>
<evidence type="ECO:0000313" key="1">
    <source>
        <dbReference type="EMBL" id="KKC37291.1"/>
    </source>
</evidence>
<evidence type="ECO:0008006" key="3">
    <source>
        <dbReference type="Google" id="ProtNLM"/>
    </source>
</evidence>
<comment type="caution">
    <text evidence="1">The sequence shown here is derived from an EMBL/GenBank/DDBJ whole genome shotgun (WGS) entry which is preliminary data.</text>
</comment>
<gene>
    <name evidence="1" type="ORF">WH87_12100</name>
</gene>
<dbReference type="CDD" id="cd15482">
    <property type="entry name" value="Sialidase_non-viral"/>
    <property type="match status" value="1"/>
</dbReference>